<organism evidence="5 6">
    <name type="scientific">Enterococcus dongliensis</name>
    <dbReference type="NCBI Taxonomy" id="2559925"/>
    <lineage>
        <taxon>Bacteria</taxon>
        <taxon>Bacillati</taxon>
        <taxon>Bacillota</taxon>
        <taxon>Bacilli</taxon>
        <taxon>Lactobacillales</taxon>
        <taxon>Enterococcaceae</taxon>
        <taxon>Enterococcus</taxon>
    </lineage>
</organism>
<dbReference type="EMBL" id="JARPYR010000011">
    <property type="protein sequence ID" value="MDT2596759.1"/>
    <property type="molecule type" value="Genomic_DNA"/>
</dbReference>
<dbReference type="Proteomes" id="UP001256547">
    <property type="component" value="Unassembled WGS sequence"/>
</dbReference>
<evidence type="ECO:0000256" key="2">
    <source>
        <dbReference type="ARBA" id="ARBA00023163"/>
    </source>
</evidence>
<evidence type="ECO:0000256" key="1">
    <source>
        <dbReference type="ARBA" id="ARBA00023015"/>
    </source>
</evidence>
<keyword evidence="1" id="KW-0805">Transcription regulation</keyword>
<comment type="caution">
    <text evidence="5">The sequence shown here is derived from an EMBL/GenBank/DDBJ whole genome shotgun (WGS) entry which is preliminary data.</text>
</comment>
<evidence type="ECO:0000313" key="7">
    <source>
        <dbReference type="Proteomes" id="UP001256547"/>
    </source>
</evidence>
<evidence type="ECO:0000259" key="3">
    <source>
        <dbReference type="Pfam" id="PF05043"/>
    </source>
</evidence>
<accession>A0AAW8TEB0</accession>
<proteinExistence type="predicted"/>
<evidence type="ECO:0000313" key="6">
    <source>
        <dbReference type="Proteomes" id="UP001245561"/>
    </source>
</evidence>
<evidence type="ECO:0000313" key="5">
    <source>
        <dbReference type="EMBL" id="MDT2636551.1"/>
    </source>
</evidence>
<name>A0AAW8TEB0_9ENTE</name>
<dbReference type="Pfam" id="PF05043">
    <property type="entry name" value="Mga"/>
    <property type="match status" value="1"/>
</dbReference>
<dbReference type="RefSeq" id="WP_311800552.1">
    <property type="nucleotide sequence ID" value="NZ_JARPYR010000011.1"/>
</dbReference>
<dbReference type="Proteomes" id="UP001245561">
    <property type="component" value="Unassembled WGS sequence"/>
</dbReference>
<dbReference type="PANTHER" id="PTHR30185:SF18">
    <property type="entry name" value="TRANSCRIPTIONAL REGULATOR MTLR"/>
    <property type="match status" value="1"/>
</dbReference>
<sequence>MDLKELLNKNDYNKLRVIETLMNAKSPLPKKELAKKIGVSNFLLDSYLTDIESIAQDDRFGITFARTIEKNIEFFCLQKSDRSNLRFILFHFFEQSIDYQLLTILQQKPGCSVAFLTDRFFLSESVLYAHFQHINEFLEIYGIQIKKGCLIGSMLDVYYFFYYFYWFTLPLREIKKRFYHQEMDQLLQFLEQKIAITIPGNVKMQFYLWSALFFQQNQKDLYQSVFSPDVLQKLDNDKLYQTIRQAYFTMNSATAFPGNEDFPIYMYIFFTSIYILPTRAIPSSKIGGVIGNYEPFDVVIQMQQIVKKQLAKLHINLIELPYDIAGEIYYLLAQAHHQLFYFKRYISTLNTEFFLSTYPFNHRLPKVMHQNACAMTKEIETFLDVHFDQHTFESIRYIYLTILKKAERFSKDKLTIGIFCHASYLRRSLLVQQAHELFSQRYNAVSTVADPTQKYDLLVADTSYFLEDFTYHDFYILSGEPTLFDLNKITEKLDTIYKRKKQCE</sequence>
<protein>
    <submittedName>
        <fullName evidence="5">Helix-turn-helix domain-containing protein</fullName>
    </submittedName>
</protein>
<keyword evidence="2" id="KW-0804">Transcription</keyword>
<evidence type="ECO:0000313" key="4">
    <source>
        <dbReference type="EMBL" id="MDT2596759.1"/>
    </source>
</evidence>
<gene>
    <name evidence="5" type="ORF">P7D36_03345</name>
    <name evidence="4" type="ORF">P7D39_07065</name>
</gene>
<dbReference type="InterPro" id="IPR007737">
    <property type="entry name" value="Mga_HTH"/>
</dbReference>
<dbReference type="PANTHER" id="PTHR30185">
    <property type="entry name" value="CRYPTIC BETA-GLUCOSIDE BGL OPERON ANTITERMINATOR"/>
    <property type="match status" value="1"/>
</dbReference>
<keyword evidence="7" id="KW-1185">Reference proteome</keyword>
<dbReference type="AlphaFoldDB" id="A0AAW8TEB0"/>
<reference evidence="5 7" key="1">
    <citation type="submission" date="2023-03" db="EMBL/GenBank/DDBJ databases">
        <authorList>
            <person name="Shen W."/>
            <person name="Cai J."/>
        </authorList>
    </citation>
    <scope>NUCLEOTIDE SEQUENCE</scope>
    <source>
        <strain evidence="5">P55-2</strain>
        <strain evidence="4 7">P72-2</strain>
    </source>
</reference>
<dbReference type="InterPro" id="IPR050661">
    <property type="entry name" value="BglG_antiterminators"/>
</dbReference>
<feature type="domain" description="Mga helix-turn-helix" evidence="3">
    <location>
        <begin position="84"/>
        <end position="165"/>
    </location>
</feature>
<dbReference type="EMBL" id="JARPYT010000003">
    <property type="protein sequence ID" value="MDT2636551.1"/>
    <property type="molecule type" value="Genomic_DNA"/>
</dbReference>